<evidence type="ECO:0008006" key="3">
    <source>
        <dbReference type="Google" id="ProtNLM"/>
    </source>
</evidence>
<dbReference type="Proteomes" id="UP001499854">
    <property type="component" value="Unassembled WGS sequence"/>
</dbReference>
<evidence type="ECO:0000313" key="1">
    <source>
        <dbReference type="EMBL" id="GAA1957624.1"/>
    </source>
</evidence>
<gene>
    <name evidence="1" type="ORF">GCM10009838_12060</name>
</gene>
<dbReference type="EMBL" id="BAAAQM010000004">
    <property type="protein sequence ID" value="GAA1957624.1"/>
    <property type="molecule type" value="Genomic_DNA"/>
</dbReference>
<organism evidence="1 2">
    <name type="scientific">Catenulispora subtropica</name>
    <dbReference type="NCBI Taxonomy" id="450798"/>
    <lineage>
        <taxon>Bacteria</taxon>
        <taxon>Bacillati</taxon>
        <taxon>Actinomycetota</taxon>
        <taxon>Actinomycetes</taxon>
        <taxon>Catenulisporales</taxon>
        <taxon>Catenulisporaceae</taxon>
        <taxon>Catenulispora</taxon>
    </lineage>
</organism>
<keyword evidence="2" id="KW-1185">Reference proteome</keyword>
<sequence length="381" mass="41084">MTAVPVSAFLYPWDVIGDPAAPERVRGLGAGSVTLAAAYHATTAVTPRHPSHRIVRAEHSAVYYRPDPERWFGLELRPARQRWCGAEDAFDEAAAQLAHAGLDVRAWVVLAHNSRLATAFPGCAVRNAYGDTYGWALCIANPRVRRYAAELAAEAAARPGVSGIDIESCGWYGYAHLHAHDKTGGVPFRDAGQYLMSLCFCDHCRQGYREVGLEPDRLAETVRNALEPIWRGAGGDGDDWDAVRELLGADVAEATLRFRSSAALRLQRETVAAVRQATEPGFTIRLHADPLPYRTGANVGVDATTVDFVDGLVVPPEAVVAAAKSTARVIANVRILSATEVADTIDAALAAGARELSLYHAGLASDQDLGRMRRVLRSLMP</sequence>
<protein>
    <recommendedName>
        <fullName evidence="3">Alanine-rich protein</fullName>
    </recommendedName>
</protein>
<reference evidence="1 2" key="1">
    <citation type="journal article" date="2019" name="Int. J. Syst. Evol. Microbiol.">
        <title>The Global Catalogue of Microorganisms (GCM) 10K type strain sequencing project: providing services to taxonomists for standard genome sequencing and annotation.</title>
        <authorList>
            <consortium name="The Broad Institute Genomics Platform"/>
            <consortium name="The Broad Institute Genome Sequencing Center for Infectious Disease"/>
            <person name="Wu L."/>
            <person name="Ma J."/>
        </authorList>
    </citation>
    <scope>NUCLEOTIDE SEQUENCE [LARGE SCALE GENOMIC DNA]</scope>
    <source>
        <strain evidence="1 2">JCM 16013</strain>
    </source>
</reference>
<proteinExistence type="predicted"/>
<evidence type="ECO:0000313" key="2">
    <source>
        <dbReference type="Proteomes" id="UP001499854"/>
    </source>
</evidence>
<accession>A0ABN2QT44</accession>
<comment type="caution">
    <text evidence="1">The sequence shown here is derived from an EMBL/GenBank/DDBJ whole genome shotgun (WGS) entry which is preliminary data.</text>
</comment>
<dbReference type="Gene3D" id="3.20.20.80">
    <property type="entry name" value="Glycosidases"/>
    <property type="match status" value="1"/>
</dbReference>
<name>A0ABN2QT44_9ACTN</name>